<proteinExistence type="predicted"/>
<organism evidence="1 2">
    <name type="scientific">Candidatus Danuiimicrobium aquiferis</name>
    <dbReference type="NCBI Taxonomy" id="1801832"/>
    <lineage>
        <taxon>Bacteria</taxon>
        <taxon>Pseudomonadati</taxon>
        <taxon>Candidatus Omnitrophota</taxon>
        <taxon>Candidatus Danuiimicrobium</taxon>
    </lineage>
</organism>
<evidence type="ECO:0000313" key="2">
    <source>
        <dbReference type="Proteomes" id="UP000178187"/>
    </source>
</evidence>
<dbReference type="AlphaFoldDB" id="A0A1G1KW86"/>
<accession>A0A1G1KW86</accession>
<dbReference type="Proteomes" id="UP000178187">
    <property type="component" value="Unassembled WGS sequence"/>
</dbReference>
<protein>
    <submittedName>
        <fullName evidence="1">Uncharacterized protein</fullName>
    </submittedName>
</protein>
<evidence type="ECO:0000313" key="1">
    <source>
        <dbReference type="EMBL" id="OGW97151.1"/>
    </source>
</evidence>
<gene>
    <name evidence="1" type="ORF">A3G33_08225</name>
</gene>
<sequence length="151" mass="17814">MKTLSSGNQNTKILETQLNEEKYKQIWKVCNQFQHRVDCLQAEAEWFVGMLIYDHGITQTTNHKQHDQFVKILSRRLRKDLIKSCSSDWLNDCLDTYLAYPLLEEIIIPRWVKNYDIREYEKLRPELVRARDTLIGKAIKKGIVGTEGEES</sequence>
<comment type="caution">
    <text evidence="1">The sequence shown here is derived from an EMBL/GenBank/DDBJ whole genome shotgun (WGS) entry which is preliminary data.</text>
</comment>
<reference evidence="1 2" key="1">
    <citation type="journal article" date="2016" name="Nat. Commun.">
        <title>Thousands of microbial genomes shed light on interconnected biogeochemical processes in an aquifer system.</title>
        <authorList>
            <person name="Anantharaman K."/>
            <person name="Brown C.T."/>
            <person name="Hug L.A."/>
            <person name="Sharon I."/>
            <person name="Castelle C.J."/>
            <person name="Probst A.J."/>
            <person name="Thomas B.C."/>
            <person name="Singh A."/>
            <person name="Wilkins M.J."/>
            <person name="Karaoz U."/>
            <person name="Brodie E.L."/>
            <person name="Williams K.H."/>
            <person name="Hubbard S.S."/>
            <person name="Banfield J.F."/>
        </authorList>
    </citation>
    <scope>NUCLEOTIDE SEQUENCE [LARGE SCALE GENOMIC DNA]</scope>
</reference>
<name>A0A1G1KW86_9BACT</name>
<dbReference type="EMBL" id="MHFR01000043">
    <property type="protein sequence ID" value="OGW97151.1"/>
    <property type="molecule type" value="Genomic_DNA"/>
</dbReference>